<dbReference type="Proteomes" id="UP000621510">
    <property type="component" value="Unassembled WGS sequence"/>
</dbReference>
<evidence type="ECO:0000313" key="2">
    <source>
        <dbReference type="EMBL" id="MBL1118211.1"/>
    </source>
</evidence>
<dbReference type="InterPro" id="IPR025540">
    <property type="entry name" value="FlK"/>
</dbReference>
<accession>A0ABS1Q2L9</accession>
<comment type="caution">
    <text evidence="2">The sequence shown here is derived from an EMBL/GenBank/DDBJ whole genome shotgun (WGS) entry which is preliminary data.</text>
</comment>
<proteinExistence type="predicted"/>
<evidence type="ECO:0000313" key="3">
    <source>
        <dbReference type="Proteomes" id="UP000621510"/>
    </source>
</evidence>
<dbReference type="PIRSF" id="PIRSF014972">
    <property type="entry name" value="FlK"/>
    <property type="match status" value="1"/>
</dbReference>
<gene>
    <name evidence="2" type="ORF">JK364_38410</name>
</gene>
<name>A0ABS1Q2L9_9ACTN</name>
<dbReference type="PANTHER" id="PTHR36934:SF1">
    <property type="entry name" value="THIOESTERASE DOMAIN-CONTAINING PROTEIN"/>
    <property type="match status" value="1"/>
</dbReference>
<dbReference type="Gene3D" id="3.10.129.10">
    <property type="entry name" value="Hotdog Thioesterase"/>
    <property type="match status" value="1"/>
</dbReference>
<dbReference type="EMBL" id="JAERRG010000021">
    <property type="protein sequence ID" value="MBL1118211.1"/>
    <property type="molecule type" value="Genomic_DNA"/>
</dbReference>
<dbReference type="InterPro" id="IPR029069">
    <property type="entry name" value="HotDog_dom_sf"/>
</dbReference>
<evidence type="ECO:0000259" key="1">
    <source>
        <dbReference type="Pfam" id="PF22636"/>
    </source>
</evidence>
<keyword evidence="3" id="KW-1185">Reference proteome</keyword>
<dbReference type="CDD" id="cd03440">
    <property type="entry name" value="hot_dog"/>
    <property type="match status" value="1"/>
</dbReference>
<dbReference type="PANTHER" id="PTHR36934">
    <property type="entry name" value="BLR0278 PROTEIN"/>
    <property type="match status" value="1"/>
</dbReference>
<feature type="domain" description="Fluoroacetyl-CoA-specific thioesterase-like" evidence="1">
    <location>
        <begin position="25"/>
        <end position="127"/>
    </location>
</feature>
<dbReference type="SUPFAM" id="SSF54637">
    <property type="entry name" value="Thioesterase/thiol ester dehydrase-isomerase"/>
    <property type="match status" value="1"/>
</dbReference>
<protein>
    <recommendedName>
        <fullName evidence="1">Fluoroacetyl-CoA-specific thioesterase-like domain-containing protein</fullName>
    </recommendedName>
</protein>
<dbReference type="Pfam" id="PF22636">
    <property type="entry name" value="FlK"/>
    <property type="match status" value="1"/>
</dbReference>
<reference evidence="2 3" key="1">
    <citation type="submission" date="2021-01" db="EMBL/GenBank/DDBJ databases">
        <title>WGS of actinomycetes isolated from Thailand.</title>
        <authorList>
            <person name="Thawai C."/>
        </authorList>
    </citation>
    <scope>NUCLEOTIDE SEQUENCE [LARGE SCALE GENOMIC DNA]</scope>
    <source>
        <strain evidence="2 3">CA3R110</strain>
    </source>
</reference>
<dbReference type="InterPro" id="IPR054485">
    <property type="entry name" value="FlK-like_dom"/>
</dbReference>
<organism evidence="2 3">
    <name type="scientific">Streptomyces endocoffeicus</name>
    <dbReference type="NCBI Taxonomy" id="2898945"/>
    <lineage>
        <taxon>Bacteria</taxon>
        <taxon>Bacillati</taxon>
        <taxon>Actinomycetota</taxon>
        <taxon>Actinomycetes</taxon>
        <taxon>Kitasatosporales</taxon>
        <taxon>Streptomycetaceae</taxon>
        <taxon>Streptomyces</taxon>
    </lineage>
</organism>
<sequence>MMSTPILGAEFSALVGTSATLTHTVTAEDSAKNWGNDLDVLSTPVLLWLSEITAMKVIESVVFASAMTVGLAHDSTHLAPTLTGDTITITATLTGIDGKKLTFSVEGRDSHGAVLRGVHRRAVVNREEFIEKLAARSA</sequence>